<organism evidence="3 4">
    <name type="scientific">Emiliania huxleyi (strain CCMP1516)</name>
    <dbReference type="NCBI Taxonomy" id="280463"/>
    <lineage>
        <taxon>Eukaryota</taxon>
        <taxon>Haptista</taxon>
        <taxon>Haptophyta</taxon>
        <taxon>Prymnesiophyceae</taxon>
        <taxon>Isochrysidales</taxon>
        <taxon>Noelaerhabdaceae</taxon>
        <taxon>Emiliania</taxon>
    </lineage>
</organism>
<dbReference type="GO" id="GO:0036297">
    <property type="term" value="P:interstrand cross-link repair"/>
    <property type="evidence" value="ECO:0007669"/>
    <property type="project" value="TreeGrafter"/>
</dbReference>
<dbReference type="Pfam" id="PF00535">
    <property type="entry name" value="Glycos_transf_2"/>
    <property type="match status" value="1"/>
</dbReference>
<dbReference type="GO" id="GO:0005634">
    <property type="term" value="C:nucleus"/>
    <property type="evidence" value="ECO:0007669"/>
    <property type="project" value="TreeGrafter"/>
</dbReference>
<dbReference type="SUPFAM" id="SSF53448">
    <property type="entry name" value="Nucleotide-diphospho-sugar transferases"/>
    <property type="match status" value="1"/>
</dbReference>
<evidence type="ECO:0000259" key="2">
    <source>
        <dbReference type="Pfam" id="PF09369"/>
    </source>
</evidence>
<evidence type="ECO:0000313" key="4">
    <source>
        <dbReference type="Proteomes" id="UP000013827"/>
    </source>
</evidence>
<dbReference type="PANTHER" id="PTHR47957:SF3">
    <property type="entry name" value="ATP-DEPENDENT HELICASE HRQ1"/>
    <property type="match status" value="1"/>
</dbReference>
<keyword evidence="4" id="KW-1185">Reference proteome</keyword>
<sequence length="296" mass="31868">MRLRLPSPRPRSPAAQCTVGTASLSVIIPAYDEAERLPRTLEESLAHLSTTRRGPWEIIVVDDGSHDSTLMGVVFAALASTCVRGVPDTQCGFKLLSRRAARELFPSLQIRGWAYDGSKVTPLTPLQMAADLVALRLQLALLALEWNREAAVWAGLHAAAHALLAVTPLRLSCKPADLGCECEAFKERKLRSKRLLLFDRCVGGIGLTERVATAMPELLRSALELMTSCDCDDGCWLCVHSSVCTDACTSKKAAIAAEPRAPPPGSSEETPSMLGRSIGIFRSMAISQSRSRGGST</sequence>
<name>A0A0D3JUL1_EMIH1</name>
<dbReference type="HOGENOM" id="CLU_941437_0_0_1"/>
<proteinExistence type="predicted"/>
<evidence type="ECO:0008006" key="5">
    <source>
        <dbReference type="Google" id="ProtNLM"/>
    </source>
</evidence>
<dbReference type="GO" id="GO:0006289">
    <property type="term" value="P:nucleotide-excision repair"/>
    <property type="evidence" value="ECO:0007669"/>
    <property type="project" value="TreeGrafter"/>
</dbReference>
<dbReference type="GeneID" id="17272742"/>
<dbReference type="AlphaFoldDB" id="A0A0D3JUL1"/>
<evidence type="ECO:0000313" key="3">
    <source>
        <dbReference type="EnsemblProtists" id="EOD27196"/>
    </source>
</evidence>
<dbReference type="PANTHER" id="PTHR47957">
    <property type="entry name" value="ATP-DEPENDENT HELICASE HRQ1"/>
    <property type="match status" value="1"/>
</dbReference>
<feature type="domain" description="Glycosyltransferase 2-like" evidence="1">
    <location>
        <begin position="25"/>
        <end position="69"/>
    </location>
</feature>
<dbReference type="InterPro" id="IPR018973">
    <property type="entry name" value="MZB"/>
</dbReference>
<feature type="domain" description="MrfA-like Zn-binding" evidence="2">
    <location>
        <begin position="159"/>
        <end position="239"/>
    </location>
</feature>
<dbReference type="InterPro" id="IPR029044">
    <property type="entry name" value="Nucleotide-diphossugar_trans"/>
</dbReference>
<dbReference type="Proteomes" id="UP000013827">
    <property type="component" value="Unassembled WGS sequence"/>
</dbReference>
<dbReference type="EnsemblProtists" id="EOD27196">
    <property type="protein sequence ID" value="EOD27196"/>
    <property type="gene ID" value="EMIHUDRAFT_450195"/>
</dbReference>
<accession>A0A0D3JUL1</accession>
<reference evidence="4" key="1">
    <citation type="journal article" date="2013" name="Nature">
        <title>Pan genome of the phytoplankton Emiliania underpins its global distribution.</title>
        <authorList>
            <person name="Read B.A."/>
            <person name="Kegel J."/>
            <person name="Klute M.J."/>
            <person name="Kuo A."/>
            <person name="Lefebvre S.C."/>
            <person name="Maumus F."/>
            <person name="Mayer C."/>
            <person name="Miller J."/>
            <person name="Monier A."/>
            <person name="Salamov A."/>
            <person name="Young J."/>
            <person name="Aguilar M."/>
            <person name="Claverie J.M."/>
            <person name="Frickenhaus S."/>
            <person name="Gonzalez K."/>
            <person name="Herman E.K."/>
            <person name="Lin Y.C."/>
            <person name="Napier J."/>
            <person name="Ogata H."/>
            <person name="Sarno A.F."/>
            <person name="Shmutz J."/>
            <person name="Schroeder D."/>
            <person name="de Vargas C."/>
            <person name="Verret F."/>
            <person name="von Dassow P."/>
            <person name="Valentin K."/>
            <person name="Van de Peer Y."/>
            <person name="Wheeler G."/>
            <person name="Dacks J.B."/>
            <person name="Delwiche C.F."/>
            <person name="Dyhrman S.T."/>
            <person name="Glockner G."/>
            <person name="John U."/>
            <person name="Richards T."/>
            <person name="Worden A.Z."/>
            <person name="Zhang X."/>
            <person name="Grigoriev I.V."/>
            <person name="Allen A.E."/>
            <person name="Bidle K."/>
            <person name="Borodovsky M."/>
            <person name="Bowler C."/>
            <person name="Brownlee C."/>
            <person name="Cock J.M."/>
            <person name="Elias M."/>
            <person name="Gladyshev V.N."/>
            <person name="Groth M."/>
            <person name="Guda C."/>
            <person name="Hadaegh A."/>
            <person name="Iglesias-Rodriguez M.D."/>
            <person name="Jenkins J."/>
            <person name="Jones B.M."/>
            <person name="Lawson T."/>
            <person name="Leese F."/>
            <person name="Lindquist E."/>
            <person name="Lobanov A."/>
            <person name="Lomsadze A."/>
            <person name="Malik S.B."/>
            <person name="Marsh M.E."/>
            <person name="Mackinder L."/>
            <person name="Mock T."/>
            <person name="Mueller-Roeber B."/>
            <person name="Pagarete A."/>
            <person name="Parker M."/>
            <person name="Probert I."/>
            <person name="Quesneville H."/>
            <person name="Raines C."/>
            <person name="Rensing S.A."/>
            <person name="Riano-Pachon D.M."/>
            <person name="Richier S."/>
            <person name="Rokitta S."/>
            <person name="Shiraiwa Y."/>
            <person name="Soanes D.M."/>
            <person name="van der Giezen M."/>
            <person name="Wahlund T.M."/>
            <person name="Williams B."/>
            <person name="Wilson W."/>
            <person name="Wolfe G."/>
            <person name="Wurch L.L."/>
        </authorList>
    </citation>
    <scope>NUCLEOTIDE SEQUENCE</scope>
</reference>
<evidence type="ECO:0000259" key="1">
    <source>
        <dbReference type="Pfam" id="PF00535"/>
    </source>
</evidence>
<protein>
    <recommendedName>
        <fullName evidence="5">Glycosyltransferase 2-like domain-containing protein</fullName>
    </recommendedName>
</protein>
<dbReference type="PaxDb" id="2903-EOD27196"/>
<dbReference type="InterPro" id="IPR001173">
    <property type="entry name" value="Glyco_trans_2-like"/>
</dbReference>
<dbReference type="GO" id="GO:0043138">
    <property type="term" value="F:3'-5' DNA helicase activity"/>
    <property type="evidence" value="ECO:0007669"/>
    <property type="project" value="TreeGrafter"/>
</dbReference>
<dbReference type="KEGG" id="ehx:EMIHUDRAFT_450195"/>
<dbReference type="RefSeq" id="XP_005779625.1">
    <property type="nucleotide sequence ID" value="XM_005779568.1"/>
</dbReference>
<dbReference type="eggNOG" id="KOG4150">
    <property type="taxonomic scope" value="Eukaryota"/>
</dbReference>
<reference evidence="3" key="2">
    <citation type="submission" date="2024-10" db="UniProtKB">
        <authorList>
            <consortium name="EnsemblProtists"/>
        </authorList>
    </citation>
    <scope>IDENTIFICATION</scope>
</reference>
<dbReference type="Pfam" id="PF09369">
    <property type="entry name" value="MZB"/>
    <property type="match status" value="1"/>
</dbReference>
<dbReference type="Gene3D" id="3.90.550.10">
    <property type="entry name" value="Spore Coat Polysaccharide Biosynthesis Protein SpsA, Chain A"/>
    <property type="match status" value="1"/>
</dbReference>